<sequence length="62" mass="6699">MLVSIFRCVVLDQLLAGADAKTIFDPNGLIDDLKKAFAPRVINGQMDHPLDGNEEAGNRCNG</sequence>
<keyword evidence="2" id="KW-1185">Reference proteome</keyword>
<reference evidence="2" key="1">
    <citation type="submission" date="2014-08" db="EMBL/GenBank/DDBJ databases">
        <authorList>
            <person name="Moulin L."/>
        </authorList>
    </citation>
    <scope>NUCLEOTIDE SEQUENCE [LARGE SCALE GENOMIC DNA]</scope>
</reference>
<dbReference type="Proteomes" id="UP000045285">
    <property type="component" value="Unassembled WGS sequence"/>
</dbReference>
<evidence type="ECO:0000313" key="1">
    <source>
        <dbReference type="EMBL" id="CDX20861.1"/>
    </source>
</evidence>
<organism evidence="1 2">
    <name type="scientific">Mesorhizobium plurifarium</name>
    <dbReference type="NCBI Taxonomy" id="69974"/>
    <lineage>
        <taxon>Bacteria</taxon>
        <taxon>Pseudomonadati</taxon>
        <taxon>Pseudomonadota</taxon>
        <taxon>Alphaproteobacteria</taxon>
        <taxon>Hyphomicrobiales</taxon>
        <taxon>Phyllobacteriaceae</taxon>
        <taxon>Mesorhizobium</taxon>
    </lineage>
</organism>
<gene>
    <name evidence="1" type="ORF">MPL3356_340058</name>
</gene>
<evidence type="ECO:0000313" key="2">
    <source>
        <dbReference type="Proteomes" id="UP000045285"/>
    </source>
</evidence>
<name>A0A090DV87_MESPL</name>
<dbReference type="EMBL" id="CCMZ01000028">
    <property type="protein sequence ID" value="CDX20861.1"/>
    <property type="molecule type" value="Genomic_DNA"/>
</dbReference>
<dbReference type="AlphaFoldDB" id="A0A090DV87"/>
<protein>
    <submittedName>
        <fullName evidence="1">Uncharacterized protein</fullName>
    </submittedName>
</protein>
<proteinExistence type="predicted"/>
<accession>A0A090DV87</accession>